<keyword evidence="3" id="KW-0804">Transcription</keyword>
<protein>
    <submittedName>
        <fullName evidence="5">LacI family transcriptional regulator</fullName>
    </submittedName>
</protein>
<keyword evidence="2" id="KW-0238">DNA-binding</keyword>
<name>A0A4Q2RUD0_9ACTN</name>
<dbReference type="EMBL" id="SDWT01000003">
    <property type="protein sequence ID" value="RYB91043.1"/>
    <property type="molecule type" value="Genomic_DNA"/>
</dbReference>
<dbReference type="PROSITE" id="PS50932">
    <property type="entry name" value="HTH_LACI_2"/>
    <property type="match status" value="1"/>
</dbReference>
<organism evidence="5 6">
    <name type="scientific">Nocardioides oleivorans</name>
    <dbReference type="NCBI Taxonomy" id="273676"/>
    <lineage>
        <taxon>Bacteria</taxon>
        <taxon>Bacillati</taxon>
        <taxon>Actinomycetota</taxon>
        <taxon>Actinomycetes</taxon>
        <taxon>Propionibacteriales</taxon>
        <taxon>Nocardioidaceae</taxon>
        <taxon>Nocardioides</taxon>
    </lineage>
</organism>
<dbReference type="InterPro" id="IPR046335">
    <property type="entry name" value="LacI/GalR-like_sensor"/>
</dbReference>
<dbReference type="InterPro" id="IPR000843">
    <property type="entry name" value="HTH_LacI"/>
</dbReference>
<dbReference type="Pfam" id="PF13377">
    <property type="entry name" value="Peripla_BP_3"/>
    <property type="match status" value="1"/>
</dbReference>
<dbReference type="OrthoDB" id="59108at2"/>
<dbReference type="AlphaFoldDB" id="A0A4Q2RUD0"/>
<dbReference type="GO" id="GO:0000976">
    <property type="term" value="F:transcription cis-regulatory region binding"/>
    <property type="evidence" value="ECO:0007669"/>
    <property type="project" value="TreeGrafter"/>
</dbReference>
<reference evidence="5 6" key="1">
    <citation type="submission" date="2019-01" db="EMBL/GenBank/DDBJ databases">
        <title>Novel species of Nocardioides.</title>
        <authorList>
            <person name="Liu Q."/>
            <person name="Xin Y.-H."/>
        </authorList>
    </citation>
    <scope>NUCLEOTIDE SEQUENCE [LARGE SCALE GENOMIC DNA]</scope>
    <source>
        <strain evidence="5 6">CGMCC 4.6882</strain>
    </source>
</reference>
<evidence type="ECO:0000256" key="3">
    <source>
        <dbReference type="ARBA" id="ARBA00023163"/>
    </source>
</evidence>
<proteinExistence type="predicted"/>
<keyword evidence="6" id="KW-1185">Reference proteome</keyword>
<evidence type="ECO:0000259" key="4">
    <source>
        <dbReference type="PROSITE" id="PS50932"/>
    </source>
</evidence>
<dbReference type="PANTHER" id="PTHR30146:SF138">
    <property type="entry name" value="TRANSCRIPTIONAL REGULATORY PROTEIN"/>
    <property type="match status" value="1"/>
</dbReference>
<dbReference type="Proteomes" id="UP000294071">
    <property type="component" value="Unassembled WGS sequence"/>
</dbReference>
<sequence length="376" mass="39244">MRETQLAKTSPLRKNVSPTALRAAVSWGTALLGARMIESFRSNRFDANLCPVSGSTRTPTLADVAAAAGVSLSTASLAFSGNKPVSGPTRERVLAAAGSLGYTGPNPLARNLRQGRSGVVGIAVGPLSTAFRDPAALPMLDAVSEVLEAAGMGLLLMGDSVEHARLPLDAVIYQVCGQETWAAYDDLVARDVPLVVVEGPAWPGATFIDIDHRGGSASVARHLHDLGHRRVATLTLQESHPQREREAGLREVFPDAVVVGRCVSDLTAAQDLASAFLDGEPDVTAIVCQSDVQAAAVVLEARRRDLDVPGDLSVAGFDGIDTPWLDLELTTVVQPFAEKGRATAGAALARVADEPAADVLLPVTLRVGRSTGRASG</sequence>
<comment type="caution">
    <text evidence="5">The sequence shown here is derived from an EMBL/GenBank/DDBJ whole genome shotgun (WGS) entry which is preliminary data.</text>
</comment>
<gene>
    <name evidence="5" type="ORF">EUA93_19125</name>
</gene>
<keyword evidence="1" id="KW-0805">Transcription regulation</keyword>
<feature type="domain" description="HTH lacI-type" evidence="4">
    <location>
        <begin position="59"/>
        <end position="114"/>
    </location>
</feature>
<dbReference type="SUPFAM" id="SSF47413">
    <property type="entry name" value="lambda repressor-like DNA-binding domains"/>
    <property type="match status" value="1"/>
</dbReference>
<dbReference type="Pfam" id="PF00356">
    <property type="entry name" value="LacI"/>
    <property type="match status" value="1"/>
</dbReference>
<evidence type="ECO:0000256" key="2">
    <source>
        <dbReference type="ARBA" id="ARBA00023125"/>
    </source>
</evidence>
<dbReference type="InterPro" id="IPR028082">
    <property type="entry name" value="Peripla_BP_I"/>
</dbReference>
<dbReference type="SUPFAM" id="SSF53822">
    <property type="entry name" value="Periplasmic binding protein-like I"/>
    <property type="match status" value="1"/>
</dbReference>
<evidence type="ECO:0000313" key="6">
    <source>
        <dbReference type="Proteomes" id="UP000294071"/>
    </source>
</evidence>
<accession>A0A4Q2RUD0</accession>
<evidence type="ECO:0000313" key="5">
    <source>
        <dbReference type="EMBL" id="RYB91043.1"/>
    </source>
</evidence>
<dbReference type="GO" id="GO:0003700">
    <property type="term" value="F:DNA-binding transcription factor activity"/>
    <property type="evidence" value="ECO:0007669"/>
    <property type="project" value="TreeGrafter"/>
</dbReference>
<evidence type="ECO:0000256" key="1">
    <source>
        <dbReference type="ARBA" id="ARBA00023015"/>
    </source>
</evidence>
<dbReference type="PANTHER" id="PTHR30146">
    <property type="entry name" value="LACI-RELATED TRANSCRIPTIONAL REPRESSOR"/>
    <property type="match status" value="1"/>
</dbReference>
<dbReference type="SMART" id="SM00354">
    <property type="entry name" value="HTH_LACI"/>
    <property type="match status" value="1"/>
</dbReference>
<dbReference type="CDD" id="cd01392">
    <property type="entry name" value="HTH_LacI"/>
    <property type="match status" value="1"/>
</dbReference>
<dbReference type="InterPro" id="IPR010982">
    <property type="entry name" value="Lambda_DNA-bd_dom_sf"/>
</dbReference>
<dbReference type="Gene3D" id="1.10.260.40">
    <property type="entry name" value="lambda repressor-like DNA-binding domains"/>
    <property type="match status" value="1"/>
</dbReference>
<dbReference type="Gene3D" id="3.40.50.2300">
    <property type="match status" value="2"/>
</dbReference>